<feature type="region of interest" description="Disordered" evidence="1">
    <location>
        <begin position="48"/>
        <end position="155"/>
    </location>
</feature>
<evidence type="ECO:0000256" key="1">
    <source>
        <dbReference type="SAM" id="MobiDB-lite"/>
    </source>
</evidence>
<evidence type="ECO:0000313" key="2">
    <source>
        <dbReference type="EMBL" id="AKH47120.1"/>
    </source>
</evidence>
<reference evidence="2" key="1">
    <citation type="journal article" date="2015" name="Front. Microbiol.">
        <title>Combining genomic sequencing methods to explore viral diversity and reveal potential virus-host interactions.</title>
        <authorList>
            <person name="Chow C.E."/>
            <person name="Winget D.M."/>
            <person name="White R.A.III."/>
            <person name="Hallam S.J."/>
            <person name="Suttle C.A."/>
        </authorList>
    </citation>
    <scope>NUCLEOTIDE SEQUENCE</scope>
    <source>
        <strain evidence="2">Anoxic2_5</strain>
    </source>
</reference>
<sequence>MRHHRRWRTARGDEPSRRPSGRPLAGCSRCCRRPGACRWCRWWSIPRPSTRTSSPRPTSRRRPWTAGLESAPGRQPCPSPNRAGGCSRRAVAQRRGGGQHGGWSESPRRVRSMCRRGSASLCRPRHPPRPLRRSGERRRQHWTRAESHGGRSLRR</sequence>
<accession>A0A0F7L5C7</accession>
<feature type="region of interest" description="Disordered" evidence="1">
    <location>
        <begin position="1"/>
        <end position="24"/>
    </location>
</feature>
<feature type="compositionally biased region" description="Basic residues" evidence="1">
    <location>
        <begin position="123"/>
        <end position="142"/>
    </location>
</feature>
<protein>
    <submittedName>
        <fullName evidence="2">Uncharacterized protein</fullName>
    </submittedName>
</protein>
<proteinExistence type="predicted"/>
<reference evidence="2" key="2">
    <citation type="submission" date="2015-03" db="EMBL/GenBank/DDBJ databases">
        <authorList>
            <person name="Chow C.-E.T."/>
            <person name="Winget D.M."/>
            <person name="White R.A.III."/>
            <person name="Hallam S.J."/>
            <person name="Suttle C.A."/>
        </authorList>
    </citation>
    <scope>NUCLEOTIDE SEQUENCE</scope>
    <source>
        <strain evidence="2">Anoxic2_5</strain>
    </source>
</reference>
<dbReference type="EMBL" id="KR029589">
    <property type="protein sequence ID" value="AKH47120.1"/>
    <property type="molecule type" value="Genomic_DNA"/>
</dbReference>
<name>A0A0F7L5C7_9VIRU</name>
<organism evidence="2">
    <name type="scientific">uncultured marine virus</name>
    <dbReference type="NCBI Taxonomy" id="186617"/>
    <lineage>
        <taxon>Viruses</taxon>
        <taxon>environmental samples</taxon>
    </lineage>
</organism>
<feature type="compositionally biased region" description="Low complexity" evidence="1">
    <location>
        <begin position="48"/>
        <end position="57"/>
    </location>
</feature>